<feature type="chain" id="PRO_5047487961" evidence="4">
    <location>
        <begin position="26"/>
        <end position="524"/>
    </location>
</feature>
<organism evidence="6 7">
    <name type="scientific">Falsiroseomonas oleicola</name>
    <dbReference type="NCBI Taxonomy" id="2801474"/>
    <lineage>
        <taxon>Bacteria</taxon>
        <taxon>Pseudomonadati</taxon>
        <taxon>Pseudomonadota</taxon>
        <taxon>Alphaproteobacteria</taxon>
        <taxon>Acetobacterales</taxon>
        <taxon>Roseomonadaceae</taxon>
        <taxon>Falsiroseomonas</taxon>
    </lineage>
</organism>
<comment type="caution">
    <text evidence="6">The sequence shown here is derived from an EMBL/GenBank/DDBJ whole genome shotgun (WGS) entry which is preliminary data.</text>
</comment>
<feature type="domain" description="Solute-binding protein family 5" evidence="5">
    <location>
        <begin position="78"/>
        <end position="439"/>
    </location>
</feature>
<dbReference type="Proteomes" id="UP000689967">
    <property type="component" value="Unassembled WGS sequence"/>
</dbReference>
<accession>A0ABS6HCL5</accession>
<name>A0ABS6HCL5_9PROT</name>
<evidence type="ECO:0000256" key="4">
    <source>
        <dbReference type="SAM" id="SignalP"/>
    </source>
</evidence>
<dbReference type="InterPro" id="IPR006311">
    <property type="entry name" value="TAT_signal"/>
</dbReference>
<evidence type="ECO:0000256" key="3">
    <source>
        <dbReference type="ARBA" id="ARBA00022729"/>
    </source>
</evidence>
<dbReference type="InterPro" id="IPR039424">
    <property type="entry name" value="SBP_5"/>
</dbReference>
<sequence length="524" mass="59198">MKLSRRSALKLGAGLPVALAAPALAQADTRPVITIAVQEITNSNMLEMLTEQSNVGTRIFRNYVEPLVDTDWIGDMAMRPGLASAWRRIDDRSVEFTLRDGVRFHNGDPLTAEEVAFSFGPERMWGGSEGGKAPPAGGAQTARRIFPGFEKMEVVDARTVRFINRTPDLTLEGQMARTAAVIANRRAFEAAPSWQDWARKPVGTGPYVVADFRPGQMLVLEAFDHHWQGRPPIRRLRFVQVPEVASRINALLSGEVDFACDIPPDQIVQIERNPRFEVAGGPINNTRIICFDQQHPSLANPLVRRALTHSIDRQSIVEALWAGRIDIPRGLQWDFYGDMLVSDWQVPRFDMAEARRLLREANYRGEPIPYRCLNNYYTNQTATAQILVEGWRAVGLNVQLQMMENWGQITGRATQPGIRDWSQSSTLPDPAAQMVPNYGRGGAPWVRGEWRNEEFGTLAAELQSSVDRPRRRQAWRRMLQIIEREDPAYTVLHRNGNFTAKRRDIAWRAAQSFVMDFRGSNWGA</sequence>
<dbReference type="PIRSF" id="PIRSF002741">
    <property type="entry name" value="MppA"/>
    <property type="match status" value="1"/>
</dbReference>
<comment type="similarity">
    <text evidence="2">Belongs to the bacterial solute-binding protein 5 family.</text>
</comment>
<protein>
    <submittedName>
        <fullName evidence="6">ABC transporter substrate-binding protein</fullName>
    </submittedName>
</protein>
<dbReference type="PANTHER" id="PTHR30290">
    <property type="entry name" value="PERIPLASMIC BINDING COMPONENT OF ABC TRANSPORTER"/>
    <property type="match status" value="1"/>
</dbReference>
<dbReference type="PROSITE" id="PS51318">
    <property type="entry name" value="TAT"/>
    <property type="match status" value="1"/>
</dbReference>
<dbReference type="Pfam" id="PF00496">
    <property type="entry name" value="SBP_bac_5"/>
    <property type="match status" value="1"/>
</dbReference>
<evidence type="ECO:0000256" key="1">
    <source>
        <dbReference type="ARBA" id="ARBA00004418"/>
    </source>
</evidence>
<keyword evidence="3 4" id="KW-0732">Signal</keyword>
<keyword evidence="7" id="KW-1185">Reference proteome</keyword>
<evidence type="ECO:0000259" key="5">
    <source>
        <dbReference type="Pfam" id="PF00496"/>
    </source>
</evidence>
<comment type="subcellular location">
    <subcellularLocation>
        <location evidence="1">Periplasm</location>
    </subcellularLocation>
</comment>
<evidence type="ECO:0000256" key="2">
    <source>
        <dbReference type="ARBA" id="ARBA00005695"/>
    </source>
</evidence>
<reference evidence="6 7" key="1">
    <citation type="submission" date="2021-01" db="EMBL/GenBank/DDBJ databases">
        <title>Roseomonas sp. nov, a bacterium isolated from an oil production mixture in Yumen Oilfield.</title>
        <authorList>
            <person name="Wu D."/>
        </authorList>
    </citation>
    <scope>NUCLEOTIDE SEQUENCE [LARGE SCALE GENOMIC DNA]</scope>
    <source>
        <strain evidence="6 7">ROY-5-3</strain>
    </source>
</reference>
<proteinExistence type="inferred from homology"/>
<dbReference type="InterPro" id="IPR000914">
    <property type="entry name" value="SBP_5_dom"/>
</dbReference>
<dbReference type="InterPro" id="IPR030678">
    <property type="entry name" value="Peptide/Ni-bd"/>
</dbReference>
<feature type="signal peptide" evidence="4">
    <location>
        <begin position="1"/>
        <end position="25"/>
    </location>
</feature>
<dbReference type="EMBL" id="JAERQM010000008">
    <property type="protein sequence ID" value="MBU8546472.1"/>
    <property type="molecule type" value="Genomic_DNA"/>
</dbReference>
<evidence type="ECO:0000313" key="7">
    <source>
        <dbReference type="Proteomes" id="UP000689967"/>
    </source>
</evidence>
<gene>
    <name evidence="6" type="ORF">JJQ90_22315</name>
</gene>
<evidence type="ECO:0000313" key="6">
    <source>
        <dbReference type="EMBL" id="MBU8546472.1"/>
    </source>
</evidence>
<dbReference type="PANTHER" id="PTHR30290:SF38">
    <property type="entry name" value="D,D-DIPEPTIDE-BINDING PERIPLASMIC PROTEIN DDPA-RELATED"/>
    <property type="match status" value="1"/>
</dbReference>
<dbReference type="RefSeq" id="WP_216878498.1">
    <property type="nucleotide sequence ID" value="NZ_JAERQM010000008.1"/>
</dbReference>